<name>A0AA35RZV3_GEOBA</name>
<dbReference type="PIRSF" id="PIRSF000484">
    <property type="entry name" value="NAPRT"/>
    <property type="match status" value="1"/>
</dbReference>
<dbReference type="AlphaFoldDB" id="A0AA35RZV3"/>
<dbReference type="InterPro" id="IPR013785">
    <property type="entry name" value="Aldolase_TIM"/>
</dbReference>
<feature type="domain" description="Nicotinate/nicotinamide phosphoribosyltransferase" evidence="13">
    <location>
        <begin position="136"/>
        <end position="302"/>
    </location>
</feature>
<dbReference type="InterPro" id="IPR006405">
    <property type="entry name" value="Nic_PRibTrfase_pncB"/>
</dbReference>
<dbReference type="PANTHER" id="PTHR11098">
    <property type="entry name" value="NICOTINATE PHOSPHORIBOSYLTRANSFERASE"/>
    <property type="match status" value="1"/>
</dbReference>
<evidence type="ECO:0000256" key="3">
    <source>
        <dbReference type="ARBA" id="ARBA00013236"/>
    </source>
</evidence>
<dbReference type="NCBIfam" id="TIGR01513">
    <property type="entry name" value="NAPRTase_put"/>
    <property type="match status" value="1"/>
</dbReference>
<evidence type="ECO:0000256" key="5">
    <source>
        <dbReference type="ARBA" id="ARBA00022553"/>
    </source>
</evidence>
<dbReference type="GO" id="GO:0016757">
    <property type="term" value="F:glycosyltransferase activity"/>
    <property type="evidence" value="ECO:0007669"/>
    <property type="project" value="UniProtKB-KW"/>
</dbReference>
<keyword evidence="8 11" id="KW-0808">Transferase</keyword>
<dbReference type="Gene3D" id="3.20.20.70">
    <property type="entry name" value="Aldolase class I"/>
    <property type="match status" value="1"/>
</dbReference>
<dbReference type="Pfam" id="PF17956">
    <property type="entry name" value="NAPRTase_C"/>
    <property type="match status" value="1"/>
</dbReference>
<reference evidence="16" key="1">
    <citation type="submission" date="2023-03" db="EMBL/GenBank/DDBJ databases">
        <authorList>
            <person name="Steffen K."/>
            <person name="Cardenas P."/>
        </authorList>
    </citation>
    <scope>NUCLEOTIDE SEQUENCE</scope>
</reference>
<keyword evidence="5" id="KW-0597">Phosphoprotein</keyword>
<evidence type="ECO:0000256" key="8">
    <source>
        <dbReference type="ARBA" id="ARBA00022679"/>
    </source>
</evidence>
<evidence type="ECO:0000256" key="10">
    <source>
        <dbReference type="ARBA" id="ARBA00048668"/>
    </source>
</evidence>
<dbReference type="CDD" id="cd01570">
    <property type="entry name" value="NAPRTase_A"/>
    <property type="match status" value="1"/>
</dbReference>
<keyword evidence="6 11" id="KW-0436">Ligase</keyword>
<dbReference type="EMBL" id="CASHTH010001804">
    <property type="protein sequence ID" value="CAI8020152.1"/>
    <property type="molecule type" value="Genomic_DNA"/>
</dbReference>
<proteinExistence type="inferred from homology"/>
<dbReference type="Proteomes" id="UP001174909">
    <property type="component" value="Unassembled WGS sequence"/>
</dbReference>
<keyword evidence="7 11" id="KW-0662">Pyridine nucleotide biosynthesis</keyword>
<dbReference type="InterPro" id="IPR041619">
    <property type="entry name" value="NAPRTase_C"/>
</dbReference>
<dbReference type="Pfam" id="PF17767">
    <property type="entry name" value="NAPRTase_N"/>
    <property type="match status" value="1"/>
</dbReference>
<feature type="domain" description="Nicotinate phosphoribosyltransferase N-terminal" evidence="14">
    <location>
        <begin position="1"/>
        <end position="114"/>
    </location>
</feature>
<evidence type="ECO:0000256" key="12">
    <source>
        <dbReference type="SAM" id="MobiDB-lite"/>
    </source>
</evidence>
<dbReference type="FunFam" id="3.20.20.70:FF:000076">
    <property type="entry name" value="Nicotinate phosphoribosyltransferase"/>
    <property type="match status" value="1"/>
</dbReference>
<dbReference type="Pfam" id="PF04095">
    <property type="entry name" value="NAPRTase"/>
    <property type="match status" value="1"/>
</dbReference>
<evidence type="ECO:0000256" key="2">
    <source>
        <dbReference type="ARBA" id="ARBA00010897"/>
    </source>
</evidence>
<accession>A0AA35RZV3</accession>
<comment type="similarity">
    <text evidence="2 11">Belongs to the NAPRTase family.</text>
</comment>
<feature type="region of interest" description="Disordered" evidence="12">
    <location>
        <begin position="355"/>
        <end position="386"/>
    </location>
</feature>
<evidence type="ECO:0000259" key="13">
    <source>
        <dbReference type="Pfam" id="PF04095"/>
    </source>
</evidence>
<evidence type="ECO:0000259" key="14">
    <source>
        <dbReference type="Pfam" id="PF17767"/>
    </source>
</evidence>
<dbReference type="InterPro" id="IPR007229">
    <property type="entry name" value="Nic_PRibTrfase-Fam"/>
</dbReference>
<sequence>MAQSYFAEGISGEATFSMYVREYPPDRGYLVAAGVDDALDCLEALSFDADSIDYLRSTGIFTTDFLYSLRDFRFTGSVRAIPEGSLFFTDEPVLEITGPIIAAQLAETIVMNQVQYQTLLATKSARCVQAAQGRPIADFAARRTHGTEASLKMARASYMAGFGATSNVLAARRYGIPPTGTMAHSYVTSFDAEIDAFRAYSRMFPDRSILLLDTYDTVNGAHAAVKVAREMEADGQRLTGVRLDSGDFDALSRQVRRILDDAGLDYVRLVASGGLDEYRIESLVTAGAPIDMFGVGTRVGVSADAPSCDMVYKMVSYDVRPVMKLSEGKESLPGAKQVFRRFDRQGMMSGDVISLEAETGPPGEPLLAPAMRDGRRTTPPSSIGDARQRVADGLSWLPEEHRRLRQPNHFPVSISEDLERLESQIRGRLTAALSL</sequence>
<comment type="catalytic activity">
    <reaction evidence="10 11">
        <text>5-phospho-alpha-D-ribose 1-diphosphate + nicotinate + ATP + H2O = nicotinate beta-D-ribonucleotide + ADP + phosphate + diphosphate</text>
        <dbReference type="Rhea" id="RHEA:36163"/>
        <dbReference type="ChEBI" id="CHEBI:15377"/>
        <dbReference type="ChEBI" id="CHEBI:30616"/>
        <dbReference type="ChEBI" id="CHEBI:32544"/>
        <dbReference type="ChEBI" id="CHEBI:33019"/>
        <dbReference type="ChEBI" id="CHEBI:43474"/>
        <dbReference type="ChEBI" id="CHEBI:57502"/>
        <dbReference type="ChEBI" id="CHEBI:58017"/>
        <dbReference type="ChEBI" id="CHEBI:456216"/>
        <dbReference type="EC" id="6.3.4.21"/>
    </reaction>
</comment>
<dbReference type="InterPro" id="IPR041525">
    <property type="entry name" value="N/Namide_PRibTrfase"/>
</dbReference>
<comment type="function">
    <text evidence="9">Catalyzes the first step in the biosynthesis of NAD from nicotinic acid, the ATP-dependent synthesis of beta-nicotinate D-ribonucleotide from nicotinate and 5-phospho-D-ribose 1-phosphate. Helps prevent cellular oxidative stress via its role in NAD biosynthesis.</text>
</comment>
<comment type="pathway">
    <text evidence="1 11">Cofactor biosynthesis; NAD(+) biosynthesis; nicotinate D-ribonucleotide from nicotinate: step 1/1.</text>
</comment>
<protein>
    <recommendedName>
        <fullName evidence="4 11">Nicotinate phosphoribosyltransferase</fullName>
        <ecNumber evidence="3 11">6.3.4.21</ecNumber>
    </recommendedName>
</protein>
<evidence type="ECO:0000313" key="16">
    <source>
        <dbReference type="EMBL" id="CAI8020152.1"/>
    </source>
</evidence>
<evidence type="ECO:0000256" key="9">
    <source>
        <dbReference type="ARBA" id="ARBA00023426"/>
    </source>
</evidence>
<dbReference type="PANTHER" id="PTHR11098:SF1">
    <property type="entry name" value="NICOTINATE PHOSPHORIBOSYLTRANSFERASE"/>
    <property type="match status" value="1"/>
</dbReference>
<dbReference type="EC" id="6.3.4.21" evidence="3 11"/>
<dbReference type="NCBIfam" id="NF009131">
    <property type="entry name" value="PRK12484.1"/>
    <property type="match status" value="1"/>
</dbReference>
<feature type="domain" description="Nicotinate phosphoribosyltransferase C-terminal" evidence="15">
    <location>
        <begin position="364"/>
        <end position="421"/>
    </location>
</feature>
<organism evidence="16 17">
    <name type="scientific">Geodia barretti</name>
    <name type="common">Barrett's horny sponge</name>
    <dbReference type="NCBI Taxonomy" id="519541"/>
    <lineage>
        <taxon>Eukaryota</taxon>
        <taxon>Metazoa</taxon>
        <taxon>Porifera</taxon>
        <taxon>Demospongiae</taxon>
        <taxon>Heteroscleromorpha</taxon>
        <taxon>Tetractinellida</taxon>
        <taxon>Astrophorina</taxon>
        <taxon>Geodiidae</taxon>
        <taxon>Geodia</taxon>
    </lineage>
</organism>
<dbReference type="InterPro" id="IPR040727">
    <property type="entry name" value="NAPRTase_N"/>
</dbReference>
<dbReference type="GO" id="GO:0034355">
    <property type="term" value="P:NAD+ biosynthetic process via the salvage pathway"/>
    <property type="evidence" value="ECO:0007669"/>
    <property type="project" value="TreeGrafter"/>
</dbReference>
<dbReference type="SUPFAM" id="SSF54675">
    <property type="entry name" value="Nicotinate/Quinolinate PRTase N-terminal domain-like"/>
    <property type="match status" value="1"/>
</dbReference>
<dbReference type="GO" id="GO:0005829">
    <property type="term" value="C:cytosol"/>
    <property type="evidence" value="ECO:0007669"/>
    <property type="project" value="TreeGrafter"/>
</dbReference>
<evidence type="ECO:0000313" key="17">
    <source>
        <dbReference type="Proteomes" id="UP001174909"/>
    </source>
</evidence>
<evidence type="ECO:0000256" key="7">
    <source>
        <dbReference type="ARBA" id="ARBA00022642"/>
    </source>
</evidence>
<comment type="caution">
    <text evidence="16">The sequence shown here is derived from an EMBL/GenBank/DDBJ whole genome shotgun (WGS) entry which is preliminary data.</text>
</comment>
<keyword evidence="16" id="KW-0328">Glycosyltransferase</keyword>
<dbReference type="Gene3D" id="3.20.140.10">
    <property type="entry name" value="nicotinate phosphoribosyltransferase"/>
    <property type="match status" value="1"/>
</dbReference>
<keyword evidence="17" id="KW-1185">Reference proteome</keyword>
<gene>
    <name evidence="16" type="ORF">GBAR_LOCUS12062</name>
</gene>
<dbReference type="NCBIfam" id="NF006696">
    <property type="entry name" value="PRK09243.1-3"/>
    <property type="match status" value="1"/>
</dbReference>
<evidence type="ECO:0000256" key="4">
    <source>
        <dbReference type="ARBA" id="ARBA00021569"/>
    </source>
</evidence>
<evidence type="ECO:0000256" key="6">
    <source>
        <dbReference type="ARBA" id="ARBA00022598"/>
    </source>
</evidence>
<dbReference type="GO" id="GO:0004516">
    <property type="term" value="F:nicotinate phosphoribosyltransferase activity"/>
    <property type="evidence" value="ECO:0007669"/>
    <property type="project" value="UniProtKB-UniRule"/>
</dbReference>
<dbReference type="SUPFAM" id="SSF51690">
    <property type="entry name" value="Nicotinate/Quinolinate PRTase C-terminal domain-like"/>
    <property type="match status" value="1"/>
</dbReference>
<evidence type="ECO:0000256" key="1">
    <source>
        <dbReference type="ARBA" id="ARBA00004952"/>
    </source>
</evidence>
<comment type="PTM">
    <text evidence="11">Transiently phosphorylated on a His residue during the reaction cycle. Phosphorylation strongly increases the affinity for substrates and increases the rate of nicotinate D-ribonucleotide production. Dephosphorylation regenerates the low-affinity form of the enzyme, leading to product release.</text>
</comment>
<evidence type="ECO:0000256" key="11">
    <source>
        <dbReference type="RuleBase" id="RU365100"/>
    </source>
</evidence>
<evidence type="ECO:0000259" key="15">
    <source>
        <dbReference type="Pfam" id="PF17956"/>
    </source>
</evidence>
<dbReference type="InterPro" id="IPR036068">
    <property type="entry name" value="Nicotinate_pribotase-like_C"/>
</dbReference>